<gene>
    <name evidence="2" type="ORF">KIN13_19285</name>
</gene>
<feature type="non-terminal residue" evidence="2">
    <location>
        <position position="1"/>
    </location>
</feature>
<dbReference type="RefSeq" id="WP_213421458.1">
    <property type="nucleotide sequence ID" value="NZ_JAHBND010000911.1"/>
</dbReference>
<name>A0AAW4L0Q0_VIBCL</name>
<dbReference type="Gene3D" id="3.30.420.430">
    <property type="match status" value="1"/>
</dbReference>
<feature type="non-terminal residue" evidence="2">
    <location>
        <position position="95"/>
    </location>
</feature>
<sequence>WTPPTDLTDGPHTFVASVTDAAGNPTRTGDFRLDIDTTAPGAADDATAHDNVGPIVGLIPENGETDDSTPTFEGTGEVGDVVIIKDNDEVIGSTV</sequence>
<dbReference type="InterPro" id="IPR044016">
    <property type="entry name" value="Big_13"/>
</dbReference>
<reference evidence="2" key="2">
    <citation type="submission" date="2023-08" db="EMBL/GenBank/DDBJ databases">
        <title>Vibrio cholerae Outbreaks in Tanzania Exemplify Founder Flush: Simultaneous Increases in Population Size and Genetic Diversity.</title>
        <authorList>
            <person name="Debes A.K."/>
            <person name="Mohammed A."/>
            <person name="Maseke I."/>
            <person name="Almeida M."/>
            <person name="Li S."/>
            <person name="Matimba H."/>
            <person name="Joachim A."/>
            <person name="Mizinduko M."/>
            <person name="Nyanga S."/>
            <person name="Kelly M."/>
            <person name="Kachwamba Y."/>
            <person name="Schaffer A.M."/>
            <person name="Nyanga A.S."/>
            <person name="Mghamba J."/>
            <person name="Mosha F.S."/>
            <person name="Sack D.A."/>
            <person name="Stine O.C."/>
        </authorList>
    </citation>
    <scope>NUCLEOTIDE SEQUENCE</scope>
    <source>
        <strain evidence="2">TDS0091212</strain>
    </source>
</reference>
<dbReference type="Pfam" id="PF19077">
    <property type="entry name" value="Big_13"/>
    <property type="match status" value="1"/>
</dbReference>
<proteinExistence type="predicted"/>
<dbReference type="EMBL" id="JAHBND010000911">
    <property type="protein sequence ID" value="MBS7675553.1"/>
    <property type="molecule type" value="Genomic_DNA"/>
</dbReference>
<reference evidence="2" key="1">
    <citation type="submission" date="2021-05" db="EMBL/GenBank/DDBJ databases">
        <authorList>
            <person name="Stine C."/>
        </authorList>
    </citation>
    <scope>NUCLEOTIDE SEQUENCE</scope>
    <source>
        <strain evidence="2">TDS0091212</strain>
    </source>
</reference>
<evidence type="ECO:0000313" key="2">
    <source>
        <dbReference type="EMBL" id="MBS7675553.1"/>
    </source>
</evidence>
<accession>A0AAW4L0Q0</accession>
<organism evidence="2 3">
    <name type="scientific">Vibrio cholerae</name>
    <dbReference type="NCBI Taxonomy" id="666"/>
    <lineage>
        <taxon>Bacteria</taxon>
        <taxon>Pseudomonadati</taxon>
        <taxon>Pseudomonadota</taxon>
        <taxon>Gammaproteobacteria</taxon>
        <taxon>Vibrionales</taxon>
        <taxon>Vibrionaceae</taxon>
        <taxon>Vibrio</taxon>
    </lineage>
</organism>
<protein>
    <recommendedName>
        <fullName evidence="1">Bacterial Ig-like domain-containing protein</fullName>
    </recommendedName>
</protein>
<feature type="domain" description="Bacterial Ig-like" evidence="1">
    <location>
        <begin position="2"/>
        <end position="37"/>
    </location>
</feature>
<evidence type="ECO:0000259" key="1">
    <source>
        <dbReference type="Pfam" id="PF19077"/>
    </source>
</evidence>
<dbReference type="Proteomes" id="UP001196338">
    <property type="component" value="Unassembled WGS sequence"/>
</dbReference>
<evidence type="ECO:0000313" key="3">
    <source>
        <dbReference type="Proteomes" id="UP001196338"/>
    </source>
</evidence>
<dbReference type="AlphaFoldDB" id="A0AAW4L0Q0"/>
<comment type="caution">
    <text evidence="2">The sequence shown here is derived from an EMBL/GenBank/DDBJ whole genome shotgun (WGS) entry which is preliminary data.</text>
</comment>